<comment type="caution">
    <text evidence="2">The sequence shown here is derived from an EMBL/GenBank/DDBJ whole genome shotgun (WGS) entry which is preliminary data.</text>
</comment>
<gene>
    <name evidence="2" type="ORF">LTR78_008115</name>
</gene>
<dbReference type="PANTHER" id="PTHR37017:SF13">
    <property type="entry name" value="AB HYDROLASE-1 DOMAIN-CONTAINING PROTEIN"/>
    <property type="match status" value="1"/>
</dbReference>
<accession>A0AAE0WJ23</accession>
<organism evidence="2 3">
    <name type="scientific">Recurvomyces mirabilis</name>
    <dbReference type="NCBI Taxonomy" id="574656"/>
    <lineage>
        <taxon>Eukaryota</taxon>
        <taxon>Fungi</taxon>
        <taxon>Dikarya</taxon>
        <taxon>Ascomycota</taxon>
        <taxon>Pezizomycotina</taxon>
        <taxon>Dothideomycetes</taxon>
        <taxon>Dothideomycetidae</taxon>
        <taxon>Mycosphaerellales</taxon>
        <taxon>Teratosphaeriaceae</taxon>
        <taxon>Recurvomyces</taxon>
    </lineage>
</organism>
<dbReference type="Proteomes" id="UP001274830">
    <property type="component" value="Unassembled WGS sequence"/>
</dbReference>
<dbReference type="Pfam" id="PF12697">
    <property type="entry name" value="Abhydrolase_6"/>
    <property type="match status" value="1"/>
</dbReference>
<protein>
    <recommendedName>
        <fullName evidence="1">AB hydrolase-1 domain-containing protein</fullName>
    </recommendedName>
</protein>
<dbReference type="AlphaFoldDB" id="A0AAE0WJ23"/>
<dbReference type="EMBL" id="JAUTXT010000037">
    <property type="protein sequence ID" value="KAK3671940.1"/>
    <property type="molecule type" value="Genomic_DNA"/>
</dbReference>
<evidence type="ECO:0000259" key="1">
    <source>
        <dbReference type="Pfam" id="PF12697"/>
    </source>
</evidence>
<evidence type="ECO:0000313" key="2">
    <source>
        <dbReference type="EMBL" id="KAK3671940.1"/>
    </source>
</evidence>
<dbReference type="Gene3D" id="3.40.50.1820">
    <property type="entry name" value="alpha/beta hydrolase"/>
    <property type="match status" value="1"/>
</dbReference>
<dbReference type="InterPro" id="IPR029058">
    <property type="entry name" value="AB_hydrolase_fold"/>
</dbReference>
<keyword evidence="3" id="KW-1185">Reference proteome</keyword>
<name>A0AAE0WJ23_9PEZI</name>
<feature type="domain" description="AB hydrolase-1" evidence="1">
    <location>
        <begin position="8"/>
        <end position="247"/>
    </location>
</feature>
<proteinExistence type="predicted"/>
<dbReference type="InterPro" id="IPR052897">
    <property type="entry name" value="Sec-Metab_Biosynth_Hydrolase"/>
</dbReference>
<dbReference type="PANTHER" id="PTHR37017">
    <property type="entry name" value="AB HYDROLASE-1 DOMAIN-CONTAINING PROTEIN-RELATED"/>
    <property type="match status" value="1"/>
</dbReference>
<reference evidence="2" key="1">
    <citation type="submission" date="2023-07" db="EMBL/GenBank/DDBJ databases">
        <title>Black Yeasts Isolated from many extreme environments.</title>
        <authorList>
            <person name="Coleine C."/>
            <person name="Stajich J.E."/>
            <person name="Selbmann L."/>
        </authorList>
    </citation>
    <scope>NUCLEOTIDE SEQUENCE</scope>
    <source>
        <strain evidence="2">CCFEE 5485</strain>
    </source>
</reference>
<dbReference type="SUPFAM" id="SSF53474">
    <property type="entry name" value="alpha/beta-Hydrolases"/>
    <property type="match status" value="1"/>
</dbReference>
<evidence type="ECO:0000313" key="3">
    <source>
        <dbReference type="Proteomes" id="UP001274830"/>
    </source>
</evidence>
<sequence>MQQAPVLFLVPGAATYPAFYDDFKRHVSSKGLVFHTVQLRTVEARTPAATLADDVELVRSHLADLCEQDRDIILMAHSFGGMPMTEGAKGFAKVDRQRLGHKGGIVHLIYITSIAAEVGESMASTNAQPGPDGPLVYDFMVDHVEYTGQDPERSAATNFNALPHDQGVEHAKRMPLHSKACFGTPLTYAAYAYIPTSYIRVLRDRCFPLWWQQRRIDTIEKSRGGPIDVYDLDADHCFMASYPREAAKIVGTIMDKLNGGGVNQ</sequence>
<dbReference type="InterPro" id="IPR000073">
    <property type="entry name" value="AB_hydrolase_1"/>
</dbReference>